<dbReference type="Proteomes" id="UP000755667">
    <property type="component" value="Unassembled WGS sequence"/>
</dbReference>
<proteinExistence type="predicted"/>
<dbReference type="Proteomes" id="UP000809440">
    <property type="component" value="Unassembled WGS sequence"/>
</dbReference>
<keyword evidence="5" id="KW-1185">Reference proteome</keyword>
<evidence type="ECO:0000313" key="3">
    <source>
        <dbReference type="EMBL" id="MBM2415694.1"/>
    </source>
</evidence>
<name>A0A9Q2S3E0_9RHOB</name>
<evidence type="ECO:0000313" key="4">
    <source>
        <dbReference type="Proteomes" id="UP000755667"/>
    </source>
</evidence>
<dbReference type="EMBL" id="JAFBXE010000001">
    <property type="protein sequence ID" value="MBM2411027.1"/>
    <property type="molecule type" value="Genomic_DNA"/>
</dbReference>
<organism evidence="2 4">
    <name type="scientific">Marivita cryptomonadis</name>
    <dbReference type="NCBI Taxonomy" id="505252"/>
    <lineage>
        <taxon>Bacteria</taxon>
        <taxon>Pseudomonadati</taxon>
        <taxon>Pseudomonadota</taxon>
        <taxon>Alphaproteobacteria</taxon>
        <taxon>Rhodobacterales</taxon>
        <taxon>Roseobacteraceae</taxon>
        <taxon>Marivita</taxon>
    </lineage>
</organism>
<reference evidence="2 5" key="1">
    <citation type="submission" date="2021-01" db="EMBL/GenBank/DDBJ databases">
        <title>Diatom-associated Roseobacters Show Island Model of Population Structure.</title>
        <authorList>
            <person name="Qu L."/>
            <person name="Feng X."/>
            <person name="Chen Y."/>
            <person name="Li L."/>
            <person name="Wang X."/>
            <person name="Hu Z."/>
            <person name="Wang H."/>
            <person name="Luo H."/>
        </authorList>
    </citation>
    <scope>NUCLEOTIDE SEQUENCE</scope>
    <source>
        <strain evidence="3 5">CC28-63</strain>
        <strain evidence="2">CC28-69</strain>
    </source>
</reference>
<evidence type="ECO:0000313" key="5">
    <source>
        <dbReference type="Proteomes" id="UP000809440"/>
    </source>
</evidence>
<evidence type="ECO:0000259" key="1">
    <source>
        <dbReference type="PROSITE" id="PS51379"/>
    </source>
</evidence>
<dbReference type="EMBL" id="JAFBXF010000001">
    <property type="protein sequence ID" value="MBM2415694.1"/>
    <property type="molecule type" value="Genomic_DNA"/>
</dbReference>
<feature type="domain" description="4Fe-4S ferredoxin-type" evidence="1">
    <location>
        <begin position="135"/>
        <end position="166"/>
    </location>
</feature>
<gene>
    <name evidence="2" type="ORF">JQX41_01825</name>
    <name evidence="3" type="ORF">JQX48_01825</name>
</gene>
<accession>A0A9Q2S3E0</accession>
<dbReference type="OrthoDB" id="8279740at2"/>
<dbReference type="InterPro" id="IPR017896">
    <property type="entry name" value="4Fe4S_Fe-S-bd"/>
</dbReference>
<dbReference type="PROSITE" id="PS51379">
    <property type="entry name" value="4FE4S_FER_2"/>
    <property type="match status" value="1"/>
</dbReference>
<protein>
    <submittedName>
        <fullName evidence="2">Ferredoxin</fullName>
    </submittedName>
</protein>
<sequence>MTLDQLDAAARAVGLALCGALHPKPEDSAPDGTQTLVLLGPDEPRFWDIFIASPEYCDRQPHPLDRWSKRVVATVSAPLNGTAIFPYDGPPYAPFLRWAERSGASWSSPIGLLVHRRAGLFISFRAALALPVRFDLPAAEVSPCQTCDTRPCETACPVGALAPGQEYDVPACVAHIRSPEGAACREGCLVRRSCPISAKFGRRAEQSAFHMRAFLGE</sequence>
<dbReference type="AlphaFoldDB" id="A0A9Q2S3E0"/>
<dbReference type="RefSeq" id="WP_085628190.1">
    <property type="nucleotide sequence ID" value="NZ_JAFBWV010000001.1"/>
</dbReference>
<evidence type="ECO:0000313" key="2">
    <source>
        <dbReference type="EMBL" id="MBM2411027.1"/>
    </source>
</evidence>
<comment type="caution">
    <text evidence="2">The sequence shown here is derived from an EMBL/GenBank/DDBJ whole genome shotgun (WGS) entry which is preliminary data.</text>
</comment>